<comment type="caution">
    <text evidence="17">The sequence shown here is derived from an EMBL/GenBank/DDBJ whole genome shotgun (WGS) entry which is preliminary data.</text>
</comment>
<keyword evidence="18" id="KW-1185">Reference proteome</keyword>
<dbReference type="PANTHER" id="PTHR21624:SF1">
    <property type="entry name" value="ALKYLGLYCEROL MONOOXYGENASE"/>
    <property type="match status" value="1"/>
</dbReference>
<feature type="domain" description="Alkylglycerol monooxygenase C-terminal" evidence="16">
    <location>
        <begin position="338"/>
        <end position="405"/>
    </location>
</feature>
<evidence type="ECO:0000256" key="8">
    <source>
        <dbReference type="ARBA" id="ARBA00023098"/>
    </source>
</evidence>
<dbReference type="GO" id="GO:0008610">
    <property type="term" value="P:lipid biosynthetic process"/>
    <property type="evidence" value="ECO:0007669"/>
    <property type="project" value="InterPro"/>
</dbReference>
<dbReference type="InterPro" id="IPR056853">
    <property type="entry name" value="AGMP_C"/>
</dbReference>
<keyword evidence="4" id="KW-0256">Endoplasmic reticulum</keyword>
<accession>A0A7I8W8Q8</accession>
<feature type="transmembrane region" description="Helical" evidence="14">
    <location>
        <begin position="173"/>
        <end position="192"/>
    </location>
</feature>
<evidence type="ECO:0000256" key="1">
    <source>
        <dbReference type="ARBA" id="ARBA00001962"/>
    </source>
</evidence>
<dbReference type="Pfam" id="PF24858">
    <property type="entry name" value="AGMP_C"/>
    <property type="match status" value="1"/>
</dbReference>
<dbReference type="AlphaFoldDB" id="A0A7I8W8Q8"/>
<reference evidence="17 18" key="1">
    <citation type="submission" date="2020-08" db="EMBL/GenBank/DDBJ databases">
        <authorList>
            <person name="Hejnol A."/>
        </authorList>
    </citation>
    <scope>NUCLEOTIDE SEQUENCE [LARGE SCALE GENOMIC DNA]</scope>
</reference>
<feature type="transmembrane region" description="Helical" evidence="14">
    <location>
        <begin position="337"/>
        <end position="353"/>
    </location>
</feature>
<keyword evidence="7" id="KW-0408">Iron</keyword>
<dbReference type="GO" id="GO:0050479">
    <property type="term" value="F:glyceryl-ether monooxygenase activity"/>
    <property type="evidence" value="ECO:0007669"/>
    <property type="project" value="UniProtKB-EC"/>
</dbReference>
<comment type="subcellular location">
    <subcellularLocation>
        <location evidence="2">Endoplasmic reticulum membrane</location>
        <topology evidence="2">Multi-pass membrane protein</topology>
    </subcellularLocation>
</comment>
<dbReference type="GO" id="GO:0006643">
    <property type="term" value="P:membrane lipid metabolic process"/>
    <property type="evidence" value="ECO:0007669"/>
    <property type="project" value="TreeGrafter"/>
</dbReference>
<keyword evidence="5 14" id="KW-1133">Transmembrane helix</keyword>
<evidence type="ECO:0000259" key="15">
    <source>
        <dbReference type="Pfam" id="PF04116"/>
    </source>
</evidence>
<dbReference type="EC" id="1.14.16.5" evidence="11"/>
<keyword evidence="6" id="KW-0560">Oxidoreductase</keyword>
<dbReference type="OrthoDB" id="6354873at2759"/>
<keyword evidence="3 14" id="KW-0812">Transmembrane</keyword>
<feature type="domain" description="Fatty acid hydroxylase" evidence="15">
    <location>
        <begin position="120"/>
        <end position="251"/>
    </location>
</feature>
<gene>
    <name evidence="17" type="ORF">DGYR_LOCUS12032</name>
</gene>
<evidence type="ECO:0000256" key="2">
    <source>
        <dbReference type="ARBA" id="ARBA00004477"/>
    </source>
</evidence>
<organism evidence="17 18">
    <name type="scientific">Dimorphilus gyrociliatus</name>
    <dbReference type="NCBI Taxonomy" id="2664684"/>
    <lineage>
        <taxon>Eukaryota</taxon>
        <taxon>Metazoa</taxon>
        <taxon>Spiralia</taxon>
        <taxon>Lophotrochozoa</taxon>
        <taxon>Annelida</taxon>
        <taxon>Polychaeta</taxon>
        <taxon>Polychaeta incertae sedis</taxon>
        <taxon>Dinophilidae</taxon>
        <taxon>Dimorphilus</taxon>
    </lineage>
</organism>
<dbReference type="InterPro" id="IPR051689">
    <property type="entry name" value="Sterol_desaturase/TMEM195"/>
</dbReference>
<comment type="cofactor">
    <cofactor evidence="1">
        <name>Fe cation</name>
        <dbReference type="ChEBI" id="CHEBI:24875"/>
    </cofactor>
</comment>
<evidence type="ECO:0000256" key="13">
    <source>
        <dbReference type="ARBA" id="ARBA00047556"/>
    </source>
</evidence>
<evidence type="ECO:0000259" key="16">
    <source>
        <dbReference type="Pfam" id="PF24858"/>
    </source>
</evidence>
<protein>
    <recommendedName>
        <fullName evidence="12">Alkylglycerol monooxygenase</fullName>
        <ecNumber evidence="11">1.14.16.5</ecNumber>
    </recommendedName>
</protein>
<keyword evidence="8" id="KW-0443">Lipid metabolism</keyword>
<evidence type="ECO:0000256" key="10">
    <source>
        <dbReference type="ARBA" id="ARBA00038190"/>
    </source>
</evidence>
<dbReference type="GO" id="GO:0005789">
    <property type="term" value="C:endoplasmic reticulum membrane"/>
    <property type="evidence" value="ECO:0007669"/>
    <property type="project" value="UniProtKB-SubCell"/>
</dbReference>
<keyword evidence="9 14" id="KW-0472">Membrane</keyword>
<evidence type="ECO:0000313" key="17">
    <source>
        <dbReference type="EMBL" id="CAD5124497.1"/>
    </source>
</evidence>
<sequence>MANHSLDNSLLKVPISTGFRRLFYIVKPSESSFAKEAEVPNYVDEAIPFFFTLIILENCLNWWHGKKTWRINDAVSSVSSGMVSQLPLLFGRSIEVAAYCYVYHNFRIKELDWNCATTWWIAAIVVDCGYYWFHRAAHEINLFWAGHQVHHSSQDYNLATALRQSILQRYTSWMFYLPMALFVPPQVFMVHIQFNLLYQFWIHTELVENLGPLEYIFNTPSHHRVHHGRNPYCIDKNYAGTLIIWDRMFGTFQPETEQVEYGLVHPLQTWNPIEIQICHLKWIWQRFNEEKTISDKLSALFKGPGWQRGTPRLGNHEDLPEVEYPVKCYDSSISPMYSIYILVHFLILNITYTEMVQFRAGLTPVQVTLAIVFILFSLTTFGCLNDRRSYAPYLETVRLLVLLGLFFHFDPENNLPSNTGIYFDEKLKAKTA</sequence>
<comment type="catalytic activity">
    <reaction evidence="13">
        <text>1-O-(1,2-saturated-alkyl)-sn-glycerol + (6R)-L-erythro-5,6,7,8-tetrahydrobiopterin + O2 = a 1-(1-hydroxyalkyl)-sn-glycerol + (6R)-L-erythro-6,7-dihydrobiopterin + H2O</text>
        <dbReference type="Rhea" id="RHEA:36255"/>
        <dbReference type="ChEBI" id="CHEBI:15377"/>
        <dbReference type="ChEBI" id="CHEBI:15379"/>
        <dbReference type="ChEBI" id="CHEBI:43120"/>
        <dbReference type="ChEBI" id="CHEBI:59560"/>
        <dbReference type="ChEBI" id="CHEBI:73418"/>
        <dbReference type="ChEBI" id="CHEBI:83957"/>
        <dbReference type="EC" id="1.14.16.5"/>
    </reaction>
</comment>
<dbReference type="PANTHER" id="PTHR21624">
    <property type="entry name" value="STEROL DESATURASE-RELATED PROTEIN"/>
    <property type="match status" value="1"/>
</dbReference>
<evidence type="ECO:0000256" key="9">
    <source>
        <dbReference type="ARBA" id="ARBA00023136"/>
    </source>
</evidence>
<evidence type="ECO:0000256" key="5">
    <source>
        <dbReference type="ARBA" id="ARBA00022989"/>
    </source>
</evidence>
<dbReference type="EMBL" id="CAJFCJ010000021">
    <property type="protein sequence ID" value="CAD5124497.1"/>
    <property type="molecule type" value="Genomic_DNA"/>
</dbReference>
<dbReference type="Proteomes" id="UP000549394">
    <property type="component" value="Unassembled WGS sequence"/>
</dbReference>
<dbReference type="InterPro" id="IPR006694">
    <property type="entry name" value="Fatty_acid_hydroxylase"/>
</dbReference>
<evidence type="ECO:0000256" key="3">
    <source>
        <dbReference type="ARBA" id="ARBA00022692"/>
    </source>
</evidence>
<evidence type="ECO:0000256" key="11">
    <source>
        <dbReference type="ARBA" id="ARBA00039026"/>
    </source>
</evidence>
<comment type="similarity">
    <text evidence="10">Belongs to the sterol desaturase family. TMEM195 subfamily.</text>
</comment>
<evidence type="ECO:0000256" key="7">
    <source>
        <dbReference type="ARBA" id="ARBA00023004"/>
    </source>
</evidence>
<feature type="transmembrane region" description="Helical" evidence="14">
    <location>
        <begin position="365"/>
        <end position="384"/>
    </location>
</feature>
<evidence type="ECO:0000256" key="12">
    <source>
        <dbReference type="ARBA" id="ARBA00040992"/>
    </source>
</evidence>
<dbReference type="Pfam" id="PF04116">
    <property type="entry name" value="FA_hydroxylase"/>
    <property type="match status" value="1"/>
</dbReference>
<evidence type="ECO:0000256" key="14">
    <source>
        <dbReference type="SAM" id="Phobius"/>
    </source>
</evidence>
<name>A0A7I8W8Q8_9ANNE</name>
<dbReference type="GO" id="GO:0005506">
    <property type="term" value="F:iron ion binding"/>
    <property type="evidence" value="ECO:0007669"/>
    <property type="project" value="InterPro"/>
</dbReference>
<evidence type="ECO:0000256" key="6">
    <source>
        <dbReference type="ARBA" id="ARBA00023002"/>
    </source>
</evidence>
<proteinExistence type="inferred from homology"/>
<evidence type="ECO:0000313" key="18">
    <source>
        <dbReference type="Proteomes" id="UP000549394"/>
    </source>
</evidence>
<evidence type="ECO:0000256" key="4">
    <source>
        <dbReference type="ARBA" id="ARBA00022824"/>
    </source>
</evidence>